<evidence type="ECO:0000256" key="6">
    <source>
        <dbReference type="SAM" id="MobiDB-lite"/>
    </source>
</evidence>
<feature type="domain" description="C2H2-type" evidence="7">
    <location>
        <begin position="10"/>
        <end position="37"/>
    </location>
</feature>
<evidence type="ECO:0000256" key="4">
    <source>
        <dbReference type="ARBA" id="ARBA00022833"/>
    </source>
</evidence>
<sequence>MRGHSLDNPFRCAECGEQLSCAVALRDHQRSHAAPPKTTESLDCGAAPQPRPAAVEGHREGEEEGAHQCGVCDKRFERASHLQQHRYLHTGEKPFTCPDCGKAFAFLQNMKAHWRLHGGEGVSANRLPDADRPLKGLLECPECGKGFRHRSVMEGHMRKHTGERPFQCSLCGKRFKYSSYLQQHLVLHSGSKPFPCPVCGKAFAFNQNMKAHWKLHQEKPHRCPHCHKGYSEEGQLREHLASHAGDKPHLCGLCGKSFGLACQLRDHQDTHSGERPYRCHEGFPWLGSLPVHQKSHESKRQGAAGRARSQKRNRAGGARNQPRPPQVREPGSRGLYGGAFQPQPRRDGAHLFASPEEQAQLLQLLQQQQQLQGAVAPQHRWMEVQQREAVQQLEVNNSAQWQAKMLQQCPRVEAQQLQERATAQQQKQQWQERATEQQSVELQLQERAFGQQQLLGEEQQQQQRMEAQETALEQQCIELRQTEERAGEKRCTQEQREEPQQGGAGEQEEVQEQRGGSPLLKGSEPQPLRPPPAGDGQLQCMECGQAFPREAALHEHYMEHARGDV</sequence>
<keyword evidence="3 5" id="KW-0863">Zinc-finger</keyword>
<name>A0ABS2YGD6_POLSP</name>
<dbReference type="InterPro" id="IPR036236">
    <property type="entry name" value="Znf_C2H2_sf"/>
</dbReference>
<feature type="region of interest" description="Disordered" evidence="6">
    <location>
        <begin position="32"/>
        <end position="53"/>
    </location>
</feature>
<keyword evidence="1" id="KW-0479">Metal-binding</keyword>
<evidence type="ECO:0000313" key="9">
    <source>
        <dbReference type="Proteomes" id="UP001166093"/>
    </source>
</evidence>
<feature type="domain" description="C2H2-type" evidence="7">
    <location>
        <begin position="95"/>
        <end position="122"/>
    </location>
</feature>
<comment type="caution">
    <text evidence="8">The sequence shown here is derived from an EMBL/GenBank/DDBJ whole genome shotgun (WGS) entry which is preliminary data.</text>
</comment>
<keyword evidence="9" id="KW-1185">Reference proteome</keyword>
<feature type="region of interest" description="Disordered" evidence="6">
    <location>
        <begin position="483"/>
        <end position="542"/>
    </location>
</feature>
<protein>
    <submittedName>
        <fullName evidence="8">ZNF83 protein</fullName>
    </submittedName>
</protein>
<dbReference type="EMBL" id="JAAWVQ010144951">
    <property type="protein sequence ID" value="MBN3285246.1"/>
    <property type="molecule type" value="Genomic_DNA"/>
</dbReference>
<feature type="domain" description="C2H2-type" evidence="7">
    <location>
        <begin position="138"/>
        <end position="165"/>
    </location>
</feature>
<dbReference type="PROSITE" id="PS50157">
    <property type="entry name" value="ZINC_FINGER_C2H2_2"/>
    <property type="match status" value="9"/>
</dbReference>
<keyword evidence="2" id="KW-0677">Repeat</keyword>
<organism evidence="8 9">
    <name type="scientific">Polyodon spathula</name>
    <name type="common">North American paddlefish</name>
    <name type="synonym">Squalus spathula</name>
    <dbReference type="NCBI Taxonomy" id="7913"/>
    <lineage>
        <taxon>Eukaryota</taxon>
        <taxon>Metazoa</taxon>
        <taxon>Chordata</taxon>
        <taxon>Craniata</taxon>
        <taxon>Vertebrata</taxon>
        <taxon>Euteleostomi</taxon>
        <taxon>Actinopterygii</taxon>
        <taxon>Chondrostei</taxon>
        <taxon>Acipenseriformes</taxon>
        <taxon>Polyodontidae</taxon>
        <taxon>Polyodon</taxon>
    </lineage>
</organism>
<feature type="non-terminal residue" evidence="8">
    <location>
        <position position="1"/>
    </location>
</feature>
<feature type="compositionally biased region" description="Basic and acidic residues" evidence="6">
    <location>
        <begin position="483"/>
        <end position="499"/>
    </location>
</feature>
<dbReference type="PROSITE" id="PS00028">
    <property type="entry name" value="ZINC_FINGER_C2H2_1"/>
    <property type="match status" value="9"/>
</dbReference>
<keyword evidence="4" id="KW-0862">Zinc</keyword>
<dbReference type="InterPro" id="IPR050329">
    <property type="entry name" value="GLI_C2H2-zinc-finger"/>
</dbReference>
<evidence type="ECO:0000313" key="8">
    <source>
        <dbReference type="EMBL" id="MBN3285246.1"/>
    </source>
</evidence>
<feature type="region of interest" description="Disordered" evidence="6">
    <location>
        <begin position="292"/>
        <end position="348"/>
    </location>
</feature>
<accession>A0ABS2YGD6</accession>
<evidence type="ECO:0000256" key="1">
    <source>
        <dbReference type="ARBA" id="ARBA00022723"/>
    </source>
</evidence>
<evidence type="ECO:0000256" key="2">
    <source>
        <dbReference type="ARBA" id="ARBA00022737"/>
    </source>
</evidence>
<feature type="non-terminal residue" evidence="8">
    <location>
        <position position="565"/>
    </location>
</feature>
<dbReference type="Gene3D" id="3.30.160.60">
    <property type="entry name" value="Classic Zinc Finger"/>
    <property type="match status" value="7"/>
</dbReference>
<dbReference type="Pfam" id="PF00096">
    <property type="entry name" value="zf-C2H2"/>
    <property type="match status" value="5"/>
</dbReference>
<dbReference type="PANTHER" id="PTHR19818">
    <property type="entry name" value="ZINC FINGER PROTEIN ZIC AND GLI"/>
    <property type="match status" value="1"/>
</dbReference>
<feature type="domain" description="C2H2-type" evidence="7">
    <location>
        <begin position="166"/>
        <end position="193"/>
    </location>
</feature>
<feature type="domain" description="C2H2-type" evidence="7">
    <location>
        <begin position="194"/>
        <end position="221"/>
    </location>
</feature>
<feature type="domain" description="C2H2-type" evidence="7">
    <location>
        <begin position="249"/>
        <end position="276"/>
    </location>
</feature>
<dbReference type="Proteomes" id="UP001166093">
    <property type="component" value="Unassembled WGS sequence"/>
</dbReference>
<proteinExistence type="predicted"/>
<evidence type="ECO:0000256" key="3">
    <source>
        <dbReference type="ARBA" id="ARBA00022771"/>
    </source>
</evidence>
<dbReference type="PANTHER" id="PTHR19818:SF139">
    <property type="entry name" value="PAIR-RULE PROTEIN ODD-PAIRED"/>
    <property type="match status" value="1"/>
</dbReference>
<feature type="domain" description="C2H2-type" evidence="7">
    <location>
        <begin position="67"/>
        <end position="94"/>
    </location>
</feature>
<reference evidence="8" key="1">
    <citation type="journal article" date="2021" name="Cell">
        <title>Tracing the genetic footprints of vertebrate landing in non-teleost ray-finned fishes.</title>
        <authorList>
            <person name="Bi X."/>
            <person name="Wang K."/>
            <person name="Yang L."/>
            <person name="Pan H."/>
            <person name="Jiang H."/>
            <person name="Wei Q."/>
            <person name="Fang M."/>
            <person name="Yu H."/>
            <person name="Zhu C."/>
            <person name="Cai Y."/>
            <person name="He Y."/>
            <person name="Gan X."/>
            <person name="Zeng H."/>
            <person name="Yu D."/>
            <person name="Zhu Y."/>
            <person name="Jiang H."/>
            <person name="Qiu Q."/>
            <person name="Yang H."/>
            <person name="Zhang Y.E."/>
            <person name="Wang W."/>
            <person name="Zhu M."/>
            <person name="He S."/>
            <person name="Zhang G."/>
        </authorList>
    </citation>
    <scope>NUCLEOTIDE SEQUENCE</scope>
    <source>
        <strain evidence="8">Pddl_001</strain>
    </source>
</reference>
<dbReference type="InterPro" id="IPR013087">
    <property type="entry name" value="Znf_C2H2_type"/>
</dbReference>
<gene>
    <name evidence="8" type="primary">Znf83</name>
    <name evidence="8" type="ORF">GTO93_0004754</name>
</gene>
<dbReference type="SUPFAM" id="SSF57667">
    <property type="entry name" value="beta-beta-alpha zinc fingers"/>
    <property type="match status" value="5"/>
</dbReference>
<evidence type="ECO:0000259" key="7">
    <source>
        <dbReference type="PROSITE" id="PS50157"/>
    </source>
</evidence>
<dbReference type="SMART" id="SM00355">
    <property type="entry name" value="ZnF_C2H2"/>
    <property type="match status" value="10"/>
</dbReference>
<feature type="domain" description="C2H2-type" evidence="7">
    <location>
        <begin position="221"/>
        <end position="248"/>
    </location>
</feature>
<evidence type="ECO:0000256" key="5">
    <source>
        <dbReference type="PROSITE-ProRule" id="PRU00042"/>
    </source>
</evidence>
<feature type="domain" description="C2H2-type" evidence="7">
    <location>
        <begin position="538"/>
        <end position="561"/>
    </location>
</feature>
<dbReference type="Pfam" id="PF13912">
    <property type="entry name" value="zf-C2H2_6"/>
    <property type="match status" value="1"/>
</dbReference>